<feature type="domain" description="Neurotransmitter-gated ion-channel transmembrane" evidence="2">
    <location>
        <begin position="69"/>
        <end position="208"/>
    </location>
</feature>
<keyword evidence="4" id="KW-1185">Reference proteome</keyword>
<dbReference type="InterPro" id="IPR038050">
    <property type="entry name" value="Neuro_actylchol_rec"/>
</dbReference>
<feature type="transmembrane region" description="Helical" evidence="1">
    <location>
        <begin position="62"/>
        <end position="86"/>
    </location>
</feature>
<dbReference type="InterPro" id="IPR036719">
    <property type="entry name" value="Neuro-gated_channel_TM_sf"/>
</dbReference>
<evidence type="ECO:0000313" key="3">
    <source>
        <dbReference type="EMBL" id="WAR08177.1"/>
    </source>
</evidence>
<dbReference type="EMBL" id="CP111017">
    <property type="protein sequence ID" value="WAR08177.1"/>
    <property type="molecule type" value="Genomic_DNA"/>
</dbReference>
<keyword evidence="1" id="KW-0472">Membrane</keyword>
<dbReference type="Gene3D" id="1.20.58.390">
    <property type="entry name" value="Neurotransmitter-gated ion-channel transmembrane domain"/>
    <property type="match status" value="1"/>
</dbReference>
<organism evidence="3 4">
    <name type="scientific">Mya arenaria</name>
    <name type="common">Soft-shell clam</name>
    <dbReference type="NCBI Taxonomy" id="6604"/>
    <lineage>
        <taxon>Eukaryota</taxon>
        <taxon>Metazoa</taxon>
        <taxon>Spiralia</taxon>
        <taxon>Lophotrochozoa</taxon>
        <taxon>Mollusca</taxon>
        <taxon>Bivalvia</taxon>
        <taxon>Autobranchia</taxon>
        <taxon>Heteroconchia</taxon>
        <taxon>Euheterodonta</taxon>
        <taxon>Imparidentia</taxon>
        <taxon>Neoheterodontei</taxon>
        <taxon>Myida</taxon>
        <taxon>Myoidea</taxon>
        <taxon>Myidae</taxon>
        <taxon>Mya</taxon>
    </lineage>
</organism>
<dbReference type="CDD" id="cd19051">
    <property type="entry name" value="LGIC_TM_cation"/>
    <property type="match status" value="1"/>
</dbReference>
<feature type="transmembrane region" description="Helical" evidence="1">
    <location>
        <begin position="93"/>
        <end position="111"/>
    </location>
</feature>
<sequence>MSLAYKNNEVNLLKIGQTGIDFTLYQNNSLWEITSTSVYVETLATGTELQMHFILYLKRKSAYMVLNVLMPILFLSLLNALVFWLVPESGERIGYCITTLLAIAVYMTIVMDYLPQSSDPVPFISYKLVIDLISSSLIIVVVIFNMRLHNKAGDQNVPGWLRSLYRALACYNCKQKKVNPEIIQVKVAAWQKKETVENGSEEKKKIAKNDGDLIDEDGNKITWQDISAMRNQFSPELIEFGGSQNLPIHA</sequence>
<dbReference type="SUPFAM" id="SSF90112">
    <property type="entry name" value="Neurotransmitter-gated ion-channel transmembrane pore"/>
    <property type="match status" value="1"/>
</dbReference>
<evidence type="ECO:0000259" key="2">
    <source>
        <dbReference type="Pfam" id="PF02932"/>
    </source>
</evidence>
<keyword evidence="1" id="KW-0812">Transmembrane</keyword>
<evidence type="ECO:0000256" key="1">
    <source>
        <dbReference type="SAM" id="Phobius"/>
    </source>
</evidence>
<name>A0ABY7EGW3_MYAAR</name>
<dbReference type="Proteomes" id="UP001164746">
    <property type="component" value="Chromosome 6"/>
</dbReference>
<protein>
    <submittedName>
        <fullName evidence="3">ACHA6-like protein</fullName>
    </submittedName>
</protein>
<keyword evidence="1" id="KW-1133">Transmembrane helix</keyword>
<evidence type="ECO:0000313" key="4">
    <source>
        <dbReference type="Proteomes" id="UP001164746"/>
    </source>
</evidence>
<dbReference type="InterPro" id="IPR006029">
    <property type="entry name" value="Neurotrans-gated_channel_TM"/>
</dbReference>
<dbReference type="Pfam" id="PF02932">
    <property type="entry name" value="Neur_chan_memb"/>
    <property type="match status" value="1"/>
</dbReference>
<feature type="transmembrane region" description="Helical" evidence="1">
    <location>
        <begin position="123"/>
        <end position="144"/>
    </location>
</feature>
<dbReference type="InterPro" id="IPR006201">
    <property type="entry name" value="Neur_channel"/>
</dbReference>
<gene>
    <name evidence="3" type="ORF">MAR_018135</name>
</gene>
<accession>A0ABY7EGW3</accession>
<dbReference type="PANTHER" id="PTHR18945">
    <property type="entry name" value="NEUROTRANSMITTER GATED ION CHANNEL"/>
    <property type="match status" value="1"/>
</dbReference>
<proteinExistence type="predicted"/>
<reference evidence="3" key="1">
    <citation type="submission" date="2022-11" db="EMBL/GenBank/DDBJ databases">
        <title>Centuries of genome instability and evolution in soft-shell clam transmissible cancer (bioRxiv).</title>
        <authorList>
            <person name="Hart S.F.M."/>
            <person name="Yonemitsu M.A."/>
            <person name="Giersch R.M."/>
            <person name="Beal B.F."/>
            <person name="Arriagada G."/>
            <person name="Davis B.W."/>
            <person name="Ostrander E.A."/>
            <person name="Goff S.P."/>
            <person name="Metzger M.J."/>
        </authorList>
    </citation>
    <scope>NUCLEOTIDE SEQUENCE</scope>
    <source>
        <strain evidence="3">MELC-2E11</strain>
        <tissue evidence="3">Siphon/mantle</tissue>
    </source>
</reference>